<reference evidence="2 3" key="1">
    <citation type="journal article" date="2004" name="Int. J. Syst. Evol. Microbiol.">
        <title>Kaistella koreensis gen. nov., sp. nov., a novel member of the Chryseobacterium-Bergeyella-Riemerella branch.</title>
        <authorList>
            <person name="Kim M.K."/>
            <person name="Im W.T."/>
            <person name="Shin Y.K."/>
            <person name="Lim J.H."/>
            <person name="Kim S.H."/>
            <person name="Lee B.C."/>
            <person name="Park M.Y."/>
            <person name="Lee K.Y."/>
            <person name="Lee S.T."/>
        </authorList>
    </citation>
    <scope>NUCLEOTIDE SEQUENCE [LARGE SCALE GENOMIC DNA]</scope>
    <source>
        <strain evidence="2 3">CCUG 49689</strain>
    </source>
</reference>
<accession>A0A0J7IYQ9</accession>
<protein>
    <recommendedName>
        <fullName evidence="4">Secretion system C-terminal sorting domain-containing protein</fullName>
    </recommendedName>
</protein>
<gene>
    <name evidence="2" type="ORF">ACM44_08010</name>
</gene>
<evidence type="ECO:0000256" key="1">
    <source>
        <dbReference type="ARBA" id="ARBA00022729"/>
    </source>
</evidence>
<evidence type="ECO:0000313" key="3">
    <source>
        <dbReference type="Proteomes" id="UP000035900"/>
    </source>
</evidence>
<dbReference type="EMBL" id="LFNG01000010">
    <property type="protein sequence ID" value="KMQ71117.1"/>
    <property type="molecule type" value="Genomic_DNA"/>
</dbReference>
<evidence type="ECO:0000313" key="2">
    <source>
        <dbReference type="EMBL" id="KMQ71117.1"/>
    </source>
</evidence>
<dbReference type="STRING" id="1304281.ACM44_08010"/>
<dbReference type="AlphaFoldDB" id="A0A0J7IYQ9"/>
<dbReference type="PATRIC" id="fig|1304281.5.peg.1720"/>
<dbReference type="OrthoDB" id="906679at2"/>
<dbReference type="InterPro" id="IPR026444">
    <property type="entry name" value="Secre_tail"/>
</dbReference>
<proteinExistence type="predicted"/>
<sequence>MKKMLLFISILIGISCFATVPVYTIAKFTSSGSGNWENPASWMVSYDAGLPQVATEIPGASGHSGVSVEIQCGHTVEIKSALNKETKFFTIENLTVKGVLNLTNQGNLPITEFRSAGNFLLLIDGGAVFIADKLTLKLPTNTIISIVESAGGSSCRGTYNLGFNGNCQGNGNTTLLIGDIVYKCKDFNTINSNGGTAIGALGGAVPPIVCYYDNETVPEIVVSYMNYQGGFANVKYNLQLTSKPPFSNVTLGTGDVKFSSQQQTIYLTQILDQPGDYIFTLKVTVINDPSKTNTGFVTIKKGDESVFSAGSWDMDKGVPSLFNGLSAIINDNYNTSVYGSIDACACTVNAGKTLTVAPGTHMKLLGRLDNNNGGTVIVKDSANLIQVYEKVINIGNVTVEKEFTFSDGRQQFNLVSSPVIGGNLKSIYPGNPLAAYHNEATDFFYTSSGVNIQGRGLALKEPFASAVPAGTVAASFVGVPFNGTLNFPISYSNAQRGYNLIGNPYPSNIDLVAFYKTNFDMISSTFSFWDNRGNTLFEQQGSNYNGEHYALYNASNGTSTAAHTQGYPSRLPSRYVRPAQGFMVKALGTGTVIFRNESMRVDNPATPQYFGKGGKIVNGAMDRYWLGLTTPSGVQYSAAVVYYQGGSLQVGQDDSKAADSSENVYTMAGVEKIAIHGRPLFDSKDVLPLGYGASAAGHYTLSLQDSEGVFASGQNIYLNDKQTGIQTNLSQGSYIFSSTPGEFTNRFDIVYVPKTIFATHAVQQSDVMVYREGNYFVVQAPEQKITELELYDGVGRMVFRTVPNGMKATIDASLMVDGVYFLKIVQGGTVTTRKVVK</sequence>
<organism evidence="2 3">
    <name type="scientific">Chryseobacterium koreense CCUG 49689</name>
    <dbReference type="NCBI Taxonomy" id="1304281"/>
    <lineage>
        <taxon>Bacteria</taxon>
        <taxon>Pseudomonadati</taxon>
        <taxon>Bacteroidota</taxon>
        <taxon>Flavobacteriia</taxon>
        <taxon>Flavobacteriales</taxon>
        <taxon>Weeksellaceae</taxon>
        <taxon>Chryseobacterium group</taxon>
        <taxon>Chryseobacterium</taxon>
    </lineage>
</organism>
<dbReference type="RefSeq" id="WP_048499517.1">
    <property type="nucleotide sequence ID" value="NZ_LFNG01000010.1"/>
</dbReference>
<comment type="caution">
    <text evidence="2">The sequence shown here is derived from an EMBL/GenBank/DDBJ whole genome shotgun (WGS) entry which is preliminary data.</text>
</comment>
<keyword evidence="3" id="KW-1185">Reference proteome</keyword>
<dbReference type="Proteomes" id="UP000035900">
    <property type="component" value="Unassembled WGS sequence"/>
</dbReference>
<dbReference type="PROSITE" id="PS51257">
    <property type="entry name" value="PROKAR_LIPOPROTEIN"/>
    <property type="match status" value="1"/>
</dbReference>
<evidence type="ECO:0008006" key="4">
    <source>
        <dbReference type="Google" id="ProtNLM"/>
    </source>
</evidence>
<dbReference type="NCBIfam" id="TIGR04183">
    <property type="entry name" value="Por_Secre_tail"/>
    <property type="match status" value="1"/>
</dbReference>
<name>A0A0J7IYQ9_9FLAO</name>
<keyword evidence="1" id="KW-0732">Signal</keyword>